<dbReference type="PANTHER" id="PTHR26379:SF187">
    <property type="entry name" value="OS07G0655300 PROTEIN"/>
    <property type="match status" value="1"/>
</dbReference>
<reference evidence="2 3" key="1">
    <citation type="submission" date="2024-02" db="EMBL/GenBank/DDBJ databases">
        <title>High-quality chromosome-scale genome assembly of Pensacola bahiagrass (Paspalum notatum Flugge var. saurae).</title>
        <authorList>
            <person name="Vega J.M."/>
            <person name="Podio M."/>
            <person name="Orjuela J."/>
            <person name="Siena L.A."/>
            <person name="Pessino S.C."/>
            <person name="Combes M.C."/>
            <person name="Mariac C."/>
            <person name="Albertini E."/>
            <person name="Pupilli F."/>
            <person name="Ortiz J.P.A."/>
            <person name="Leblanc O."/>
        </authorList>
    </citation>
    <scope>NUCLEOTIDE SEQUENCE [LARGE SCALE GENOMIC DNA]</scope>
    <source>
        <strain evidence="2">R1</strain>
        <tissue evidence="2">Leaf</tissue>
    </source>
</reference>
<evidence type="ECO:0000256" key="1">
    <source>
        <dbReference type="ARBA" id="ARBA00004906"/>
    </source>
</evidence>
<evidence type="ECO:0000313" key="2">
    <source>
        <dbReference type="EMBL" id="WVZ83080.1"/>
    </source>
</evidence>
<sequence length="136" mass="15229">MAQGLLVAADRYNMETLKLICTDMLYTYIDASTPLTTLELAYEHGGRRFHQACLFKFLNAQGAFHRQEAETPLIISILLHHFSFRMQLANASENNVSPGAARRLIPVVPLSGKRSRLIVFNLEVNLVQGRAALSKD</sequence>
<dbReference type="AlphaFoldDB" id="A0AAQ3X3J6"/>
<dbReference type="InterPro" id="IPR011333">
    <property type="entry name" value="SKP1/BTB/POZ_sf"/>
</dbReference>
<dbReference type="Proteomes" id="UP001341281">
    <property type="component" value="Chromosome 07"/>
</dbReference>
<name>A0AAQ3X3J6_PASNO</name>
<comment type="pathway">
    <text evidence="1">Protein modification; protein ubiquitination.</text>
</comment>
<dbReference type="GO" id="GO:0016567">
    <property type="term" value="P:protein ubiquitination"/>
    <property type="evidence" value="ECO:0007669"/>
    <property type="project" value="InterPro"/>
</dbReference>
<evidence type="ECO:0000313" key="3">
    <source>
        <dbReference type="Proteomes" id="UP001341281"/>
    </source>
</evidence>
<gene>
    <name evidence="2" type="ORF">U9M48_030260</name>
</gene>
<dbReference type="PANTHER" id="PTHR26379">
    <property type="entry name" value="BTB/POZ AND MATH DOMAIN-CONTAINING PROTEIN 1"/>
    <property type="match status" value="1"/>
</dbReference>
<protein>
    <recommendedName>
        <fullName evidence="4">BTB domain-containing protein</fullName>
    </recommendedName>
</protein>
<evidence type="ECO:0008006" key="4">
    <source>
        <dbReference type="Google" id="ProtNLM"/>
    </source>
</evidence>
<dbReference type="Gene3D" id="3.30.710.10">
    <property type="entry name" value="Potassium Channel Kv1.1, Chain A"/>
    <property type="match status" value="1"/>
</dbReference>
<dbReference type="EMBL" id="CP144751">
    <property type="protein sequence ID" value="WVZ83080.1"/>
    <property type="molecule type" value="Genomic_DNA"/>
</dbReference>
<keyword evidence="3" id="KW-1185">Reference proteome</keyword>
<accession>A0AAQ3X3J6</accession>
<organism evidence="2 3">
    <name type="scientific">Paspalum notatum var. saurae</name>
    <dbReference type="NCBI Taxonomy" id="547442"/>
    <lineage>
        <taxon>Eukaryota</taxon>
        <taxon>Viridiplantae</taxon>
        <taxon>Streptophyta</taxon>
        <taxon>Embryophyta</taxon>
        <taxon>Tracheophyta</taxon>
        <taxon>Spermatophyta</taxon>
        <taxon>Magnoliopsida</taxon>
        <taxon>Liliopsida</taxon>
        <taxon>Poales</taxon>
        <taxon>Poaceae</taxon>
        <taxon>PACMAD clade</taxon>
        <taxon>Panicoideae</taxon>
        <taxon>Andropogonodae</taxon>
        <taxon>Paspaleae</taxon>
        <taxon>Paspalinae</taxon>
        <taxon>Paspalum</taxon>
    </lineage>
</organism>
<dbReference type="InterPro" id="IPR045005">
    <property type="entry name" value="BPM1-6"/>
</dbReference>
<proteinExistence type="predicted"/>